<evidence type="ECO:0000256" key="1">
    <source>
        <dbReference type="SAM" id="Phobius"/>
    </source>
</evidence>
<feature type="transmembrane region" description="Helical" evidence="1">
    <location>
        <begin position="90"/>
        <end position="120"/>
    </location>
</feature>
<reference evidence="2 3" key="2">
    <citation type="journal article" date="2019" name="G3 (Bethesda)">
        <title>Hybrid Assembly of the Genome of the Entomopathogenic Nematode Steinernema carpocapsae Identifies the X-Chromosome.</title>
        <authorList>
            <person name="Serra L."/>
            <person name="Macchietto M."/>
            <person name="Macias-Munoz A."/>
            <person name="McGill C.J."/>
            <person name="Rodriguez I.M."/>
            <person name="Rodriguez B."/>
            <person name="Murad R."/>
            <person name="Mortazavi A."/>
        </authorList>
    </citation>
    <scope>NUCLEOTIDE SEQUENCE [LARGE SCALE GENOMIC DNA]</scope>
    <source>
        <strain evidence="2 3">ALL</strain>
    </source>
</reference>
<dbReference type="AlphaFoldDB" id="A0A4U5NY39"/>
<organism evidence="2 3">
    <name type="scientific">Steinernema carpocapsae</name>
    <name type="common">Entomopathogenic nematode</name>
    <dbReference type="NCBI Taxonomy" id="34508"/>
    <lineage>
        <taxon>Eukaryota</taxon>
        <taxon>Metazoa</taxon>
        <taxon>Ecdysozoa</taxon>
        <taxon>Nematoda</taxon>
        <taxon>Chromadorea</taxon>
        <taxon>Rhabditida</taxon>
        <taxon>Tylenchina</taxon>
        <taxon>Panagrolaimomorpha</taxon>
        <taxon>Strongyloidoidea</taxon>
        <taxon>Steinernematidae</taxon>
        <taxon>Steinernema</taxon>
    </lineage>
</organism>
<evidence type="ECO:0000313" key="3">
    <source>
        <dbReference type="Proteomes" id="UP000298663"/>
    </source>
</evidence>
<dbReference type="Proteomes" id="UP000298663">
    <property type="component" value="Unassembled WGS sequence"/>
</dbReference>
<keyword evidence="1" id="KW-0472">Membrane</keyword>
<feature type="transmembrane region" description="Helical" evidence="1">
    <location>
        <begin position="132"/>
        <end position="154"/>
    </location>
</feature>
<keyword evidence="1" id="KW-1133">Transmembrane helix</keyword>
<gene>
    <name evidence="2" type="ORF">L596_012579</name>
</gene>
<feature type="transmembrane region" description="Helical" evidence="1">
    <location>
        <begin position="12"/>
        <end position="33"/>
    </location>
</feature>
<keyword evidence="1" id="KW-0812">Transmembrane</keyword>
<protein>
    <submittedName>
        <fullName evidence="2">Uncharacterized protein</fullName>
    </submittedName>
</protein>
<comment type="caution">
    <text evidence="2">The sequence shown here is derived from an EMBL/GenBank/DDBJ whole genome shotgun (WGS) entry which is preliminary data.</text>
</comment>
<reference evidence="2 3" key="1">
    <citation type="journal article" date="2015" name="Genome Biol.">
        <title>Comparative genomics of Steinernema reveals deeply conserved gene regulatory networks.</title>
        <authorList>
            <person name="Dillman A.R."/>
            <person name="Macchietto M."/>
            <person name="Porter C.F."/>
            <person name="Rogers A."/>
            <person name="Williams B."/>
            <person name="Antoshechkin I."/>
            <person name="Lee M.M."/>
            <person name="Goodwin Z."/>
            <person name="Lu X."/>
            <person name="Lewis E.E."/>
            <person name="Goodrich-Blair H."/>
            <person name="Stock S.P."/>
            <person name="Adams B.J."/>
            <person name="Sternberg P.W."/>
            <person name="Mortazavi A."/>
        </authorList>
    </citation>
    <scope>NUCLEOTIDE SEQUENCE [LARGE SCALE GENOMIC DNA]</scope>
    <source>
        <strain evidence="2 3">ALL</strain>
    </source>
</reference>
<feature type="transmembrane region" description="Helical" evidence="1">
    <location>
        <begin position="45"/>
        <end position="65"/>
    </location>
</feature>
<name>A0A4U5NY39_STECR</name>
<feature type="transmembrane region" description="Helical" evidence="1">
    <location>
        <begin position="216"/>
        <end position="235"/>
    </location>
</feature>
<sequence length="238" mass="27169">MRQDIMTSWLFLIYNISPFFYVISGSVFIYFFLKLTPSPMRTYSYYLLHVNAMFYISGVSVALMWRPDPIIKNGTQCDVSHSLYQFSHHLIVNFILVNVSSSLTYASVLCCFLFLCAQAISPRKLRYIKHPGLFTLIHLISVGLQGGFSALPFIQNDPYETAFCKTGSHNLKLFQNVLIYFLIVMSVLYFAIIFATGMSVYSNIAHTSQRTRSMQINFLFALTLMASMPVTTNALPEF</sequence>
<accession>A0A4U5NY39</accession>
<keyword evidence="3" id="KW-1185">Reference proteome</keyword>
<feature type="transmembrane region" description="Helical" evidence="1">
    <location>
        <begin position="174"/>
        <end position="195"/>
    </location>
</feature>
<evidence type="ECO:0000313" key="2">
    <source>
        <dbReference type="EMBL" id="TKR88320.1"/>
    </source>
</evidence>
<proteinExistence type="predicted"/>
<dbReference type="EMBL" id="AZBU02000003">
    <property type="protein sequence ID" value="TKR88320.1"/>
    <property type="molecule type" value="Genomic_DNA"/>
</dbReference>
<dbReference type="OrthoDB" id="10341138at2759"/>